<dbReference type="PROSITE" id="PS00141">
    <property type="entry name" value="ASP_PROTEASE"/>
    <property type="match status" value="1"/>
</dbReference>
<dbReference type="InterPro" id="IPR011969">
    <property type="entry name" value="Clan_AA_Asp_peptidase_C"/>
</dbReference>
<dbReference type="NCBIfam" id="TIGR02281">
    <property type="entry name" value="clan_AA_DTGA"/>
    <property type="match status" value="1"/>
</dbReference>
<dbReference type="RefSeq" id="WP_265046487.1">
    <property type="nucleotide sequence ID" value="NZ_CP100390.1"/>
</dbReference>
<dbReference type="Gene3D" id="2.40.70.10">
    <property type="entry name" value="Acid Proteases"/>
    <property type="match status" value="1"/>
</dbReference>
<proteinExistence type="predicted"/>
<keyword evidence="1" id="KW-1133">Transmembrane helix</keyword>
<dbReference type="EMBL" id="CP100390">
    <property type="protein sequence ID" value="UZE94995.1"/>
    <property type="molecule type" value="Genomic_DNA"/>
</dbReference>
<keyword evidence="1" id="KW-0472">Membrane</keyword>
<dbReference type="InterPro" id="IPR001969">
    <property type="entry name" value="Aspartic_peptidase_AS"/>
</dbReference>
<dbReference type="CDD" id="cd05483">
    <property type="entry name" value="retropepsin_like_bacteria"/>
    <property type="match status" value="1"/>
</dbReference>
<keyword evidence="3" id="KW-1185">Reference proteome</keyword>
<dbReference type="InterPro" id="IPR034122">
    <property type="entry name" value="Retropepsin-like_bacterial"/>
</dbReference>
<dbReference type="Pfam" id="PF13975">
    <property type="entry name" value="gag-asp_proteas"/>
    <property type="match status" value="1"/>
</dbReference>
<evidence type="ECO:0000256" key="1">
    <source>
        <dbReference type="SAM" id="Phobius"/>
    </source>
</evidence>
<protein>
    <submittedName>
        <fullName evidence="2">Retroviral-like aspartic protease family protein</fullName>
    </submittedName>
</protein>
<accession>A0ABY6MYW4</accession>
<organism evidence="2 3">
    <name type="scientific">Alkalimarinus alittae</name>
    <dbReference type="NCBI Taxonomy" id="2961619"/>
    <lineage>
        <taxon>Bacteria</taxon>
        <taxon>Pseudomonadati</taxon>
        <taxon>Pseudomonadota</taxon>
        <taxon>Gammaproteobacteria</taxon>
        <taxon>Alteromonadales</taxon>
        <taxon>Alteromonadaceae</taxon>
        <taxon>Alkalimarinus</taxon>
    </lineage>
</organism>
<feature type="transmembrane region" description="Helical" evidence="1">
    <location>
        <begin position="20"/>
        <end position="39"/>
    </location>
</feature>
<dbReference type="SUPFAM" id="SSF50630">
    <property type="entry name" value="Acid proteases"/>
    <property type="match status" value="1"/>
</dbReference>
<reference evidence="2" key="1">
    <citation type="submission" date="2022-06" db="EMBL/GenBank/DDBJ databases">
        <title>Alkalimarinus sp. nov., isolated from gut of a Alitta virens.</title>
        <authorList>
            <person name="Yang A.I."/>
            <person name="Shin N.-R."/>
        </authorList>
    </citation>
    <scope>NUCLEOTIDE SEQUENCE</scope>
    <source>
        <strain evidence="2">A2M4</strain>
    </source>
</reference>
<dbReference type="Proteomes" id="UP001163739">
    <property type="component" value="Chromosome"/>
</dbReference>
<sequence length="179" mass="19582">MPAPNNTQDTPVSKKTGRNMAIIAWVIGMILLTRFLGVWEDKQHNPNQNLATISDDVSKTSVALERNRYGHYVFNGQINGHDATFMIDTGATDVVIPQALADKIGLKHYGQSQASTANGIITVFKTSLKRVSIGPITLYNVSASINPAMTSEDEVLMGMSALKQLELRQKNTTLTLSQH</sequence>
<name>A0ABY6MYW4_9ALTE</name>
<gene>
    <name evidence="2" type="ORF">NKI27_13075</name>
</gene>
<evidence type="ECO:0000313" key="3">
    <source>
        <dbReference type="Proteomes" id="UP001163739"/>
    </source>
</evidence>
<keyword evidence="1" id="KW-0812">Transmembrane</keyword>
<dbReference type="InterPro" id="IPR021109">
    <property type="entry name" value="Peptidase_aspartic_dom_sf"/>
</dbReference>
<evidence type="ECO:0000313" key="2">
    <source>
        <dbReference type="EMBL" id="UZE94995.1"/>
    </source>
</evidence>